<dbReference type="HOGENOM" id="CLU_1273980_0_0_1"/>
<evidence type="ECO:0000313" key="3">
    <source>
        <dbReference type="Proteomes" id="UP000026961"/>
    </source>
</evidence>
<evidence type="ECO:0008006" key="4">
    <source>
        <dbReference type="Google" id="ProtNLM"/>
    </source>
</evidence>
<sequence>MAGCGGQEETDVVHVLLLLVLLRQGSCWTWSRDRDHMPPSAVACSYFFSRLEIGFASQNASSTSTRLRHRHRLRLQLRRSAVCNIGLITRSSARLRRHLAADRLRLCVYAIKLRVVAASPPWAIVPLLVVNTSTGCCNAERCPPQHGYIRSTSHRCIDMELQLCCPLGPQLRHFRRLHYRSRIDNLVVRTGHCQPLRVFFLNFEHCRRISKLPPSPL</sequence>
<keyword evidence="3" id="KW-1185">Reference proteome</keyword>
<reference evidence="2" key="2">
    <citation type="submission" date="2018-05" db="EMBL/GenBank/DDBJ databases">
        <title>OgluRS3 (Oryza glumaepatula Reference Sequence Version 3).</title>
        <authorList>
            <person name="Zhang J."/>
            <person name="Kudrna D."/>
            <person name="Lee S."/>
            <person name="Talag J."/>
            <person name="Welchert J."/>
            <person name="Wing R.A."/>
        </authorList>
    </citation>
    <scope>NUCLEOTIDE SEQUENCE [LARGE SCALE GENOMIC DNA]</scope>
</reference>
<evidence type="ECO:0000313" key="2">
    <source>
        <dbReference type="EnsemblPlants" id="OGLUM03G23750.1"/>
    </source>
</evidence>
<proteinExistence type="predicted"/>
<dbReference type="AlphaFoldDB" id="A0A0D9Z9H0"/>
<name>A0A0D9Z9H0_9ORYZ</name>
<reference evidence="2" key="1">
    <citation type="submission" date="2015-04" db="UniProtKB">
        <authorList>
            <consortium name="EnsemblPlants"/>
        </authorList>
    </citation>
    <scope>IDENTIFICATION</scope>
</reference>
<evidence type="ECO:0000256" key="1">
    <source>
        <dbReference type="SAM" id="SignalP"/>
    </source>
</evidence>
<feature type="signal peptide" evidence="1">
    <location>
        <begin position="1"/>
        <end position="27"/>
    </location>
</feature>
<organism evidence="2">
    <name type="scientific">Oryza glumipatula</name>
    <dbReference type="NCBI Taxonomy" id="40148"/>
    <lineage>
        <taxon>Eukaryota</taxon>
        <taxon>Viridiplantae</taxon>
        <taxon>Streptophyta</taxon>
        <taxon>Embryophyta</taxon>
        <taxon>Tracheophyta</taxon>
        <taxon>Spermatophyta</taxon>
        <taxon>Magnoliopsida</taxon>
        <taxon>Liliopsida</taxon>
        <taxon>Poales</taxon>
        <taxon>Poaceae</taxon>
        <taxon>BOP clade</taxon>
        <taxon>Oryzoideae</taxon>
        <taxon>Oryzeae</taxon>
        <taxon>Oryzinae</taxon>
        <taxon>Oryza</taxon>
    </lineage>
</organism>
<accession>A0A0D9Z9H0</accession>
<feature type="chain" id="PRO_5002352326" description="Secreted protein" evidence="1">
    <location>
        <begin position="28"/>
        <end position="217"/>
    </location>
</feature>
<dbReference type="Gramene" id="OGLUM03G23750.1">
    <property type="protein sequence ID" value="OGLUM03G23750.1"/>
    <property type="gene ID" value="OGLUM03G23750"/>
</dbReference>
<protein>
    <recommendedName>
        <fullName evidence="4">Secreted protein</fullName>
    </recommendedName>
</protein>
<dbReference type="Proteomes" id="UP000026961">
    <property type="component" value="Chromosome 3"/>
</dbReference>
<dbReference type="EnsemblPlants" id="OGLUM03G23750.1">
    <property type="protein sequence ID" value="OGLUM03G23750.1"/>
    <property type="gene ID" value="OGLUM03G23750"/>
</dbReference>
<keyword evidence="1" id="KW-0732">Signal</keyword>